<organism evidence="13 14">
    <name type="scientific">Tunturiibacter lichenicola</name>
    <dbReference type="NCBI Taxonomy" id="2051959"/>
    <lineage>
        <taxon>Bacteria</taxon>
        <taxon>Pseudomonadati</taxon>
        <taxon>Acidobacteriota</taxon>
        <taxon>Terriglobia</taxon>
        <taxon>Terriglobales</taxon>
        <taxon>Acidobacteriaceae</taxon>
        <taxon>Tunturiibacter</taxon>
    </lineage>
</organism>
<dbReference type="GO" id="GO:0016853">
    <property type="term" value="F:isomerase activity"/>
    <property type="evidence" value="ECO:0007669"/>
    <property type="project" value="UniProtKB-KW"/>
</dbReference>
<feature type="binding site" evidence="9 10">
    <location>
        <position position="252"/>
    </location>
    <ligand>
        <name>substrate</name>
    </ligand>
</feature>
<dbReference type="SUPFAM" id="SSF51735">
    <property type="entry name" value="NAD(P)-binding Rossmann-fold domains"/>
    <property type="match status" value="1"/>
</dbReference>
<evidence type="ECO:0000256" key="9">
    <source>
        <dbReference type="HAMAP-Rule" id="MF_00435"/>
    </source>
</evidence>
<dbReference type="GO" id="GO:0009099">
    <property type="term" value="P:L-valine biosynthetic process"/>
    <property type="evidence" value="ECO:0007669"/>
    <property type="project" value="UniProtKB-UniRule"/>
</dbReference>
<protein>
    <recommendedName>
        <fullName evidence="9">Ketol-acid reductoisomerase (NADP(+))</fullName>
        <shortName evidence="9">KARI</shortName>
        <ecNumber evidence="9">1.1.1.86</ecNumber>
    </recommendedName>
    <alternativeName>
        <fullName evidence="9">Acetohydroxy-acid isomeroreductase</fullName>
        <shortName evidence="9">AHIR</shortName>
    </alternativeName>
    <alternativeName>
        <fullName evidence="9">Alpha-keto-beta-hydroxylacyl reductoisomerase</fullName>
    </alternativeName>
</protein>
<dbReference type="Gene3D" id="3.40.50.720">
    <property type="entry name" value="NAD(P)-binding Rossmann-like Domain"/>
    <property type="match status" value="1"/>
</dbReference>
<dbReference type="UniPathway" id="UPA00047">
    <property type="reaction ID" value="UER00056"/>
</dbReference>
<accession>A0A7Y9NMW5</accession>
<dbReference type="SUPFAM" id="SSF48179">
    <property type="entry name" value="6-phosphogluconate dehydrogenase C-terminal domain-like"/>
    <property type="match status" value="1"/>
</dbReference>
<dbReference type="AlphaFoldDB" id="A0A7Y9NMW5"/>
<feature type="binding site" evidence="9">
    <location>
        <position position="134"/>
    </location>
    <ligand>
        <name>NADP(+)</name>
        <dbReference type="ChEBI" id="CHEBI:58349"/>
    </ligand>
</feature>
<evidence type="ECO:0000259" key="12">
    <source>
        <dbReference type="PROSITE" id="PS51851"/>
    </source>
</evidence>
<evidence type="ECO:0000256" key="2">
    <source>
        <dbReference type="ARBA" id="ARBA00004885"/>
    </source>
</evidence>
<evidence type="ECO:0000256" key="4">
    <source>
        <dbReference type="ARBA" id="ARBA00022605"/>
    </source>
</evidence>
<feature type="binding site" evidence="9">
    <location>
        <position position="48"/>
    </location>
    <ligand>
        <name>NADP(+)</name>
        <dbReference type="ChEBI" id="CHEBI:58349"/>
    </ligand>
</feature>
<dbReference type="PROSITE" id="PS51850">
    <property type="entry name" value="KARI_N"/>
    <property type="match status" value="1"/>
</dbReference>
<dbReference type="InterPro" id="IPR013023">
    <property type="entry name" value="KARI"/>
</dbReference>
<comment type="pathway">
    <text evidence="2 9">Amino-acid biosynthesis; L-isoleucine biosynthesis; L-isoleucine from 2-oxobutanoate: step 2/4.</text>
</comment>
<reference evidence="13 14" key="1">
    <citation type="submission" date="2020-07" db="EMBL/GenBank/DDBJ databases">
        <title>Genomic Encyclopedia of Type Strains, Phase IV (KMG-V): Genome sequencing to study the core and pangenomes of soil and plant-associated prokaryotes.</title>
        <authorList>
            <person name="Whitman W."/>
        </authorList>
    </citation>
    <scope>NUCLEOTIDE SEQUENCE [LARGE SCALE GENOMIC DNA]</scope>
    <source>
        <strain evidence="13 14">M8UP30</strain>
    </source>
</reference>
<dbReference type="NCBIfam" id="TIGR00465">
    <property type="entry name" value="ilvC"/>
    <property type="match status" value="1"/>
</dbReference>
<dbReference type="EMBL" id="JACCCV010000001">
    <property type="protein sequence ID" value="NYF51713.1"/>
    <property type="molecule type" value="Genomic_DNA"/>
</dbReference>
<name>A0A7Y9NMW5_9BACT</name>
<dbReference type="NCBIfam" id="NF004017">
    <property type="entry name" value="PRK05479.1"/>
    <property type="match status" value="1"/>
</dbReference>
<dbReference type="Gene3D" id="6.10.240.10">
    <property type="match status" value="1"/>
</dbReference>
<evidence type="ECO:0000313" key="14">
    <source>
        <dbReference type="Proteomes" id="UP000534186"/>
    </source>
</evidence>
<comment type="caution">
    <text evidence="9">Lacks conserved residue(s) required for the propagation of feature annotation.</text>
</comment>
<feature type="domain" description="KARI C-terminal knotted" evidence="12">
    <location>
        <begin position="183"/>
        <end position="328"/>
    </location>
</feature>
<feature type="binding site" evidence="9">
    <location>
        <begin position="25"/>
        <end position="28"/>
    </location>
    <ligand>
        <name>NADP(+)</name>
        <dbReference type="ChEBI" id="CHEBI:58349"/>
    </ligand>
</feature>
<keyword evidence="7 9" id="KW-0560">Oxidoreductase</keyword>
<feature type="active site" evidence="9">
    <location>
        <position position="108"/>
    </location>
</feature>
<dbReference type="PIRSF" id="PIRSF000116">
    <property type="entry name" value="IlvC_gammaproteo"/>
    <property type="match status" value="1"/>
</dbReference>
<dbReference type="InterPro" id="IPR008927">
    <property type="entry name" value="6-PGluconate_DH-like_C_sf"/>
</dbReference>
<dbReference type="GO" id="GO:0009097">
    <property type="term" value="P:isoleucine biosynthetic process"/>
    <property type="evidence" value="ECO:0007669"/>
    <property type="project" value="UniProtKB-UniRule"/>
</dbReference>
<dbReference type="Proteomes" id="UP000534186">
    <property type="component" value="Unassembled WGS sequence"/>
</dbReference>
<comment type="pathway">
    <text evidence="1 9">Amino-acid biosynthesis; L-valine biosynthesis; L-valine from pyruvate: step 2/4.</text>
</comment>
<dbReference type="HAMAP" id="MF_00435">
    <property type="entry name" value="IlvC"/>
    <property type="match status" value="1"/>
</dbReference>
<feature type="binding site" evidence="9 10">
    <location>
        <position position="231"/>
    </location>
    <ligand>
        <name>Mg(2+)</name>
        <dbReference type="ChEBI" id="CHEBI:18420"/>
        <label>2</label>
    </ligand>
</feature>
<dbReference type="InterPro" id="IPR013116">
    <property type="entry name" value="KARI_N"/>
</dbReference>
<sequence length="341" mass="37116">MAKAYHDADADLSLIQAKKVAIIGYGSQGHAHALNLKDSGVDVRVGLRKDSPNADRARKAGLQVDTVADVSKWADVIMNLTPDQTAAKVYHAEIEPNMKPNVTLMFAHGFNIRFRTITPPATADVSLVAPKGPGHRVREVFTEGGGIPGLVAVEQDKSGHALALALSYAKGIGCTRAGVLETTFTEETETDLFGEQAVLCGGTSALVKAGFETLVEAGYQPELAYFEVLHELKLIVDLMYRGGLEYMRHSISDTAEWGDYVAGPRIVTPEVKKAMKGLLNDIQDGSFAKRFIEENETGRHEFSRIRKQEAAHQIEKVGAELRKSMPFLDPVVVKDGQVYKA</sequence>
<keyword evidence="4 9" id="KW-0028">Amino-acid biosynthesis</keyword>
<dbReference type="FunFam" id="3.40.50.720:FF:000023">
    <property type="entry name" value="Ketol-acid reductoisomerase (NADP(+))"/>
    <property type="match status" value="1"/>
</dbReference>
<evidence type="ECO:0000256" key="8">
    <source>
        <dbReference type="ARBA" id="ARBA00023304"/>
    </source>
</evidence>
<feature type="binding site" evidence="9 10">
    <location>
        <position position="195"/>
    </location>
    <ligand>
        <name>Mg(2+)</name>
        <dbReference type="ChEBI" id="CHEBI:18420"/>
        <label>1</label>
    </ligand>
</feature>
<gene>
    <name evidence="9" type="primary">ilvC</name>
    <name evidence="13" type="ORF">HDF12_002078</name>
</gene>
<comment type="catalytic activity">
    <reaction evidence="9">
        <text>(2R)-2,3-dihydroxy-3-methylbutanoate + NADP(+) = (2S)-2-acetolactate + NADPH + H(+)</text>
        <dbReference type="Rhea" id="RHEA:22068"/>
        <dbReference type="ChEBI" id="CHEBI:15378"/>
        <dbReference type="ChEBI" id="CHEBI:49072"/>
        <dbReference type="ChEBI" id="CHEBI:57783"/>
        <dbReference type="ChEBI" id="CHEBI:58349"/>
        <dbReference type="ChEBI" id="CHEBI:58476"/>
        <dbReference type="EC" id="1.1.1.86"/>
    </reaction>
</comment>
<dbReference type="GO" id="GO:0004455">
    <property type="term" value="F:ketol-acid reductoisomerase activity"/>
    <property type="evidence" value="ECO:0007669"/>
    <property type="project" value="UniProtKB-UniRule"/>
</dbReference>
<dbReference type="PANTHER" id="PTHR21371:SF1">
    <property type="entry name" value="KETOL-ACID REDUCTOISOMERASE, MITOCHONDRIAL"/>
    <property type="match status" value="1"/>
</dbReference>
<feature type="binding site" evidence="9 10">
    <location>
        <position position="191"/>
    </location>
    <ligand>
        <name>Mg(2+)</name>
        <dbReference type="ChEBI" id="CHEBI:18420"/>
        <label>1</label>
    </ligand>
</feature>
<dbReference type="Pfam" id="PF01450">
    <property type="entry name" value="KARI_C"/>
    <property type="match status" value="1"/>
</dbReference>
<dbReference type="GO" id="GO:0000287">
    <property type="term" value="F:magnesium ion binding"/>
    <property type="evidence" value="ECO:0007669"/>
    <property type="project" value="UniProtKB-UniRule"/>
</dbReference>
<dbReference type="GO" id="GO:0050661">
    <property type="term" value="F:NADP binding"/>
    <property type="evidence" value="ECO:0007669"/>
    <property type="project" value="InterPro"/>
</dbReference>
<proteinExistence type="inferred from homology"/>
<dbReference type="NCBIfam" id="NF009940">
    <property type="entry name" value="PRK13403.1"/>
    <property type="match status" value="1"/>
</dbReference>
<dbReference type="UniPathway" id="UPA00049">
    <property type="reaction ID" value="UER00060"/>
</dbReference>
<comment type="cofactor">
    <cofactor evidence="9">
        <name>Mg(2+)</name>
        <dbReference type="ChEBI" id="CHEBI:18420"/>
    </cofactor>
    <text evidence="9">Binds 2 magnesium ions per subunit.</text>
</comment>
<feature type="binding site" evidence="9">
    <location>
        <position position="51"/>
    </location>
    <ligand>
        <name>NADP(+)</name>
        <dbReference type="ChEBI" id="CHEBI:58349"/>
    </ligand>
</feature>
<evidence type="ECO:0000256" key="1">
    <source>
        <dbReference type="ARBA" id="ARBA00004864"/>
    </source>
</evidence>
<comment type="function">
    <text evidence="9">Involved in the biosynthesis of branched-chain amino acids (BCAA). Catalyzes an alkyl-migration followed by a ketol-acid reduction of (S)-2-acetolactate (S2AL) to yield (R)-2,3-dihydroxy-isovalerate. In the isomerase reaction, S2AL is rearranged via a Mg-dependent methyl migration to produce 3-hydroxy-3-methyl-2-ketobutyrate (HMKB). In the reductase reaction, this 2-ketoacid undergoes a metal-dependent reduction by NADPH to yield (R)-2,3-dihydroxy-isovalerate.</text>
</comment>
<dbReference type="InterPro" id="IPR036291">
    <property type="entry name" value="NAD(P)-bd_dom_sf"/>
</dbReference>
<keyword evidence="6 9" id="KW-0460">Magnesium</keyword>
<dbReference type="EC" id="1.1.1.86" evidence="9"/>
<evidence type="ECO:0000256" key="7">
    <source>
        <dbReference type="ARBA" id="ARBA00023002"/>
    </source>
</evidence>
<feature type="binding site" evidence="9 10">
    <location>
        <position position="191"/>
    </location>
    <ligand>
        <name>Mg(2+)</name>
        <dbReference type="ChEBI" id="CHEBI:18420"/>
        <label>2</label>
    </ligand>
</feature>
<comment type="caution">
    <text evidence="13">The sequence shown here is derived from an EMBL/GenBank/DDBJ whole genome shotgun (WGS) entry which is preliminary data.</text>
</comment>
<dbReference type="Pfam" id="PF07991">
    <property type="entry name" value="KARI_N"/>
    <property type="match status" value="1"/>
</dbReference>
<feature type="binding site" evidence="9 10">
    <location>
        <position position="227"/>
    </location>
    <ligand>
        <name>Mg(2+)</name>
        <dbReference type="ChEBI" id="CHEBI:18420"/>
        <label>2</label>
    </ligand>
</feature>
<evidence type="ECO:0000256" key="3">
    <source>
        <dbReference type="ARBA" id="ARBA00010318"/>
    </source>
</evidence>
<evidence type="ECO:0000313" key="13">
    <source>
        <dbReference type="EMBL" id="NYF51713.1"/>
    </source>
</evidence>
<comment type="similarity">
    <text evidence="3 9 10">Belongs to the ketol-acid reductoisomerase family.</text>
</comment>
<evidence type="ECO:0000259" key="11">
    <source>
        <dbReference type="PROSITE" id="PS51850"/>
    </source>
</evidence>
<keyword evidence="8 9" id="KW-0100">Branched-chain amino acid biosynthesis</keyword>
<evidence type="ECO:0000256" key="10">
    <source>
        <dbReference type="PROSITE-ProRule" id="PRU01198"/>
    </source>
</evidence>
<comment type="catalytic activity">
    <reaction evidence="9">
        <text>(2R,3R)-2,3-dihydroxy-3-methylpentanoate + NADP(+) = (S)-2-ethyl-2-hydroxy-3-oxobutanoate + NADPH + H(+)</text>
        <dbReference type="Rhea" id="RHEA:13493"/>
        <dbReference type="ChEBI" id="CHEBI:15378"/>
        <dbReference type="ChEBI" id="CHEBI:49256"/>
        <dbReference type="ChEBI" id="CHEBI:49258"/>
        <dbReference type="ChEBI" id="CHEBI:57783"/>
        <dbReference type="ChEBI" id="CHEBI:58349"/>
        <dbReference type="EC" id="1.1.1.86"/>
    </reaction>
</comment>
<keyword evidence="13" id="KW-0413">Isomerase</keyword>
<evidence type="ECO:0000256" key="5">
    <source>
        <dbReference type="ARBA" id="ARBA00022723"/>
    </source>
</evidence>
<dbReference type="PROSITE" id="PS51851">
    <property type="entry name" value="KARI_C"/>
    <property type="match status" value="1"/>
</dbReference>
<dbReference type="PANTHER" id="PTHR21371">
    <property type="entry name" value="KETOL-ACID REDUCTOISOMERASE, MITOCHONDRIAL"/>
    <property type="match status" value="1"/>
</dbReference>
<dbReference type="InterPro" id="IPR014359">
    <property type="entry name" value="KARI_prok"/>
</dbReference>
<keyword evidence="5 9" id="KW-0479">Metal-binding</keyword>
<dbReference type="InterPro" id="IPR000506">
    <property type="entry name" value="KARI_C"/>
</dbReference>
<dbReference type="GO" id="GO:0005829">
    <property type="term" value="C:cytosol"/>
    <property type="evidence" value="ECO:0007669"/>
    <property type="project" value="TreeGrafter"/>
</dbReference>
<feature type="domain" description="KARI N-terminal Rossmann" evidence="11">
    <location>
        <begin position="2"/>
        <end position="182"/>
    </location>
</feature>
<evidence type="ECO:0000256" key="6">
    <source>
        <dbReference type="ARBA" id="ARBA00022842"/>
    </source>
</evidence>
<keyword evidence="9" id="KW-0521">NADP</keyword>